<reference evidence="6 7" key="1">
    <citation type="submission" date="2016-10" db="EMBL/GenBank/DDBJ databases">
        <authorList>
            <person name="de Groot N.N."/>
        </authorList>
    </citation>
    <scope>NUCLEOTIDE SEQUENCE [LARGE SCALE GENOMIC DNA]</scope>
    <source>
        <strain evidence="6 7">DSM 44778</strain>
    </source>
</reference>
<sequence length="603" mass="69290">MEHHFQVHLKGIIDLLSHHLYSGPHVFVRELLQNGVDAISARQKLDPKYQGKVEIELVQPEQGFPTIIFQDNGIGLTEEEVHRFLATIGQSSKRAELAEQRTDFIGQFGIGLLSCFMVADEIVVVTQSAKAGHPPIEWRGRQDGTYEIKKIDQVKIEPGTRVYLRARPDRLEYFTPEKIIELVRYFGELLPVPIYFHTDDRSIQVNDRRPPWERTYLTKEDEKSAYLAFGREMFNLEVRHYIPLYSEVGGVVGAAYVLPHSATLHTRSRHRVYLKGMLLSEKIEGLLPEWAVFLRCVVDAQSLRPVASREGFYEDENLEAVRHYFGETIRHHLLDLATTQPEMLNYIISLHHAAMRELAAEDDECLRVFGEWLPFQTTLGTMTLKQYRQKYDVIRYVSSVDAFRQIAQVAAAEDLCVINAGYYRDAEVIRKLKEMEPGLKIEHLDATTIAQHFEELALAERDQAFDLLRTAEIVLQPFRCGVDIKKFQPVSLPVLYINNDEEQFLRQAEQSKEVASSLWGDILDAVTAGKEEVSYASLCFNYNNPLVQRLMTIQDRQLIRRSVEMLYVQALLMGHHPLSNREMTLLNQGLLGLINIALEREKG</sequence>
<dbReference type="GO" id="GO:0005524">
    <property type="term" value="F:ATP binding"/>
    <property type="evidence" value="ECO:0007669"/>
    <property type="project" value="UniProtKB-KW"/>
</dbReference>
<feature type="binding site" evidence="5">
    <location>
        <position position="160"/>
    </location>
    <ligand>
        <name>ATP</name>
        <dbReference type="ChEBI" id="CHEBI:30616"/>
    </ligand>
</feature>
<dbReference type="NCBIfam" id="NF010683">
    <property type="entry name" value="PRK14083.1"/>
    <property type="match status" value="1"/>
</dbReference>
<keyword evidence="7" id="KW-1185">Reference proteome</keyword>
<dbReference type="OrthoDB" id="9802640at2"/>
<feature type="binding site" evidence="5">
    <location>
        <position position="71"/>
    </location>
    <ligand>
        <name>ATP</name>
        <dbReference type="ChEBI" id="CHEBI:30616"/>
    </ligand>
</feature>
<dbReference type="STRING" id="46223.SAMN05421852_10855"/>
<dbReference type="Gene3D" id="3.30.230.80">
    <property type="match status" value="1"/>
</dbReference>
<name>A0A1I3QT22_9BACL</name>
<comment type="similarity">
    <text evidence="1">Belongs to the heat shock protein 90 family.</text>
</comment>
<dbReference type="GO" id="GO:0051082">
    <property type="term" value="F:unfolded protein binding"/>
    <property type="evidence" value="ECO:0007669"/>
    <property type="project" value="InterPro"/>
</dbReference>
<evidence type="ECO:0000256" key="5">
    <source>
        <dbReference type="PIRSR" id="PIRSR002583-1"/>
    </source>
</evidence>
<keyword evidence="3 5" id="KW-0067">ATP-binding</keyword>
<dbReference type="Pfam" id="PF13589">
    <property type="entry name" value="HATPase_c_3"/>
    <property type="match status" value="1"/>
</dbReference>
<protein>
    <submittedName>
        <fullName evidence="6">Molecular chaperone HtpG</fullName>
    </submittedName>
</protein>
<dbReference type="RefSeq" id="WP_093229871.1">
    <property type="nucleotide sequence ID" value="NZ_FORR01000008.1"/>
</dbReference>
<accession>A0A1I3QT22</accession>
<dbReference type="PANTHER" id="PTHR11528">
    <property type="entry name" value="HEAT SHOCK PROTEIN 90 FAMILY MEMBER"/>
    <property type="match status" value="1"/>
</dbReference>
<dbReference type="AlphaFoldDB" id="A0A1I3QT22"/>
<evidence type="ECO:0000313" key="6">
    <source>
        <dbReference type="EMBL" id="SFJ36237.1"/>
    </source>
</evidence>
<dbReference type="GO" id="GO:0140662">
    <property type="term" value="F:ATP-dependent protein folding chaperone"/>
    <property type="evidence" value="ECO:0007669"/>
    <property type="project" value="InterPro"/>
</dbReference>
<feature type="binding site" evidence="5">
    <location>
        <position position="34"/>
    </location>
    <ligand>
        <name>ATP</name>
        <dbReference type="ChEBI" id="CHEBI:30616"/>
    </ligand>
</feature>
<dbReference type="PRINTS" id="PR00775">
    <property type="entry name" value="HEATSHOCK90"/>
</dbReference>
<dbReference type="GO" id="GO:0016887">
    <property type="term" value="F:ATP hydrolysis activity"/>
    <property type="evidence" value="ECO:0007669"/>
    <property type="project" value="InterPro"/>
</dbReference>
<evidence type="ECO:0000256" key="3">
    <source>
        <dbReference type="ARBA" id="ARBA00022840"/>
    </source>
</evidence>
<dbReference type="EMBL" id="FORR01000008">
    <property type="protein sequence ID" value="SFJ36237.1"/>
    <property type="molecule type" value="Genomic_DNA"/>
</dbReference>
<evidence type="ECO:0000256" key="2">
    <source>
        <dbReference type="ARBA" id="ARBA00022741"/>
    </source>
</evidence>
<keyword evidence="2 5" id="KW-0547">Nucleotide-binding</keyword>
<dbReference type="FunFam" id="3.30.565.10:FF:000080">
    <property type="entry name" value="Molecular chaperone HtpG"/>
    <property type="match status" value="1"/>
</dbReference>
<organism evidence="6 7">
    <name type="scientific">Thermoflavimicrobium dichotomicum</name>
    <dbReference type="NCBI Taxonomy" id="46223"/>
    <lineage>
        <taxon>Bacteria</taxon>
        <taxon>Bacillati</taxon>
        <taxon>Bacillota</taxon>
        <taxon>Bacilli</taxon>
        <taxon>Bacillales</taxon>
        <taxon>Thermoactinomycetaceae</taxon>
        <taxon>Thermoflavimicrobium</taxon>
    </lineage>
</organism>
<dbReference type="InterPro" id="IPR020575">
    <property type="entry name" value="Hsp90_N"/>
</dbReference>
<dbReference type="Proteomes" id="UP000199545">
    <property type="component" value="Unassembled WGS sequence"/>
</dbReference>
<dbReference type="SUPFAM" id="SSF54211">
    <property type="entry name" value="Ribosomal protein S5 domain 2-like"/>
    <property type="match status" value="1"/>
</dbReference>
<proteinExistence type="inferred from homology"/>
<dbReference type="InterPro" id="IPR020568">
    <property type="entry name" value="Ribosomal_Su5_D2-typ_SF"/>
</dbReference>
<gene>
    <name evidence="6" type="ORF">SAMN05421852_10855</name>
</gene>
<evidence type="ECO:0000256" key="1">
    <source>
        <dbReference type="ARBA" id="ARBA00008239"/>
    </source>
</evidence>
<dbReference type="InterPro" id="IPR001404">
    <property type="entry name" value="Hsp90_fam"/>
</dbReference>
<dbReference type="PIRSF" id="PIRSF002583">
    <property type="entry name" value="Hsp90"/>
    <property type="match status" value="1"/>
</dbReference>
<dbReference type="InterPro" id="IPR036890">
    <property type="entry name" value="HATPase_C_sf"/>
</dbReference>
<feature type="binding site" evidence="5">
    <location>
        <position position="30"/>
    </location>
    <ligand>
        <name>ATP</name>
        <dbReference type="ChEBI" id="CHEBI:30616"/>
    </ligand>
</feature>
<keyword evidence="4" id="KW-0143">Chaperone</keyword>
<evidence type="ECO:0000256" key="4">
    <source>
        <dbReference type="ARBA" id="ARBA00023186"/>
    </source>
</evidence>
<dbReference type="Gene3D" id="3.30.565.10">
    <property type="entry name" value="Histidine kinase-like ATPase, C-terminal domain"/>
    <property type="match status" value="1"/>
</dbReference>
<dbReference type="SUPFAM" id="SSF55874">
    <property type="entry name" value="ATPase domain of HSP90 chaperone/DNA topoisomerase II/histidine kinase"/>
    <property type="match status" value="1"/>
</dbReference>
<evidence type="ECO:0000313" key="7">
    <source>
        <dbReference type="Proteomes" id="UP000199545"/>
    </source>
</evidence>